<dbReference type="RefSeq" id="WP_121852882.1">
    <property type="nucleotide sequence ID" value="NZ_CP037952.1"/>
</dbReference>
<keyword evidence="2" id="KW-1185">Reference proteome</keyword>
<sequence>MTLPLNTQSPTLPGGSEFTQRKFEKFLFDKPRKLEAGPRDKVVNAKFSKTGDLIALKKQLSVLPLSQDSSELEKIIVRFFVIRDFLQQPADQLLKIEHNSSKRHEPSTLVISYLNKKIYEYVLKQQYEQQQSEILINHFGWKSLVLPEAPTYESTQTFAKLCSQQVTSHFTERKEVIKAQLKIKLLAQLKPDPSLSNETLCLQEEVDKLENESYTADWRSQCLFSCNPVDEMVDVFQMSFANEDFYVRLPPLVLALAHDSVPDSKGVDLLYTYLTDRLSYQNLDEFLDLICSTPKAICTQDPIYSLLHPLKTAVKTNAKLECVIKSIFSQCYMDGVNLWQIFEFIEEF</sequence>
<accession>A0A3A6U286</accession>
<evidence type="ECO:0000313" key="1">
    <source>
        <dbReference type="EMBL" id="RJY18123.1"/>
    </source>
</evidence>
<protein>
    <submittedName>
        <fullName evidence="1">Uncharacterized protein</fullName>
    </submittedName>
</protein>
<name>A0A3A6U286_9GAMM</name>
<reference evidence="1 2" key="1">
    <citation type="submission" date="2018-09" db="EMBL/GenBank/DDBJ databases">
        <title>Phylogeny of the Shewanellaceae, and recommendation for two new genera, Pseudoshewanella and Parashewanella.</title>
        <authorList>
            <person name="Wang G."/>
        </authorList>
    </citation>
    <scope>NUCLEOTIDE SEQUENCE [LARGE SCALE GENOMIC DNA]</scope>
    <source>
        <strain evidence="1 2">KCTC 22492</strain>
    </source>
</reference>
<dbReference type="AlphaFoldDB" id="A0A3A6U286"/>
<comment type="caution">
    <text evidence="1">The sequence shown here is derived from an EMBL/GenBank/DDBJ whole genome shotgun (WGS) entry which is preliminary data.</text>
</comment>
<dbReference type="EMBL" id="QYYH01000031">
    <property type="protein sequence ID" value="RJY18123.1"/>
    <property type="molecule type" value="Genomic_DNA"/>
</dbReference>
<dbReference type="Proteomes" id="UP000273022">
    <property type="component" value="Unassembled WGS sequence"/>
</dbReference>
<organism evidence="1 2">
    <name type="scientific">Parashewanella spongiae</name>
    <dbReference type="NCBI Taxonomy" id="342950"/>
    <lineage>
        <taxon>Bacteria</taxon>
        <taxon>Pseudomonadati</taxon>
        <taxon>Pseudomonadota</taxon>
        <taxon>Gammaproteobacteria</taxon>
        <taxon>Alteromonadales</taxon>
        <taxon>Shewanellaceae</taxon>
        <taxon>Parashewanella</taxon>
    </lineage>
</organism>
<gene>
    <name evidence="1" type="ORF">D5R81_06685</name>
</gene>
<evidence type="ECO:0000313" key="2">
    <source>
        <dbReference type="Proteomes" id="UP000273022"/>
    </source>
</evidence>
<proteinExistence type="predicted"/>